<feature type="compositionally biased region" description="Low complexity" evidence="1">
    <location>
        <begin position="43"/>
        <end position="59"/>
    </location>
</feature>
<evidence type="ECO:0000313" key="2">
    <source>
        <dbReference type="EMBL" id="KNE69362.1"/>
    </source>
</evidence>
<organism evidence="2 3">
    <name type="scientific">Allomyces macrogynus (strain ATCC 38327)</name>
    <name type="common">Allomyces javanicus var. macrogynus</name>
    <dbReference type="NCBI Taxonomy" id="578462"/>
    <lineage>
        <taxon>Eukaryota</taxon>
        <taxon>Fungi</taxon>
        <taxon>Fungi incertae sedis</taxon>
        <taxon>Blastocladiomycota</taxon>
        <taxon>Blastocladiomycetes</taxon>
        <taxon>Blastocladiales</taxon>
        <taxon>Blastocladiaceae</taxon>
        <taxon>Allomyces</taxon>
    </lineage>
</organism>
<evidence type="ECO:0000256" key="1">
    <source>
        <dbReference type="SAM" id="MobiDB-lite"/>
    </source>
</evidence>
<feature type="region of interest" description="Disordered" evidence="1">
    <location>
        <begin position="43"/>
        <end position="63"/>
    </location>
</feature>
<sequence>MALDALKVQQMQMDAEDDVPLRRPSVVPTPRPQSLLVIPPTARPRSVAAPASATPRARPLSMMPPNANAHRASVFLRQSSGSFDTVGSGSAATVEDDDHLAKLAHDTFDLSDNEAADAFGANFDVAADIAHVPIPLAVPPRAVTALQLSDPYINTYTKASRAARAAGADLTVHVDHEDGVVVVTCPIARPRARMAAFLAMALDALKVQQMQMDAEDDVPLRRPSVVPTPRPQSLLVIPPTARPRSVAAPASATPQLRVV</sequence>
<dbReference type="VEuPathDB" id="FungiDB:AMAG_13729"/>
<reference evidence="2 3" key="1">
    <citation type="submission" date="2009-11" db="EMBL/GenBank/DDBJ databases">
        <title>Annotation of Allomyces macrogynus ATCC 38327.</title>
        <authorList>
            <consortium name="The Broad Institute Genome Sequencing Platform"/>
            <person name="Russ C."/>
            <person name="Cuomo C."/>
            <person name="Burger G."/>
            <person name="Gray M.W."/>
            <person name="Holland P.W.H."/>
            <person name="King N."/>
            <person name="Lang F.B.F."/>
            <person name="Roger A.J."/>
            <person name="Ruiz-Trillo I."/>
            <person name="Young S.K."/>
            <person name="Zeng Q."/>
            <person name="Gargeya S."/>
            <person name="Fitzgerald M."/>
            <person name="Haas B."/>
            <person name="Abouelleil A."/>
            <person name="Alvarado L."/>
            <person name="Arachchi H.M."/>
            <person name="Berlin A."/>
            <person name="Chapman S.B."/>
            <person name="Gearin G."/>
            <person name="Goldberg J."/>
            <person name="Griggs A."/>
            <person name="Gujja S."/>
            <person name="Hansen M."/>
            <person name="Heiman D."/>
            <person name="Howarth C."/>
            <person name="Larimer J."/>
            <person name="Lui A."/>
            <person name="MacDonald P.J.P."/>
            <person name="McCowen C."/>
            <person name="Montmayeur A."/>
            <person name="Murphy C."/>
            <person name="Neiman D."/>
            <person name="Pearson M."/>
            <person name="Priest M."/>
            <person name="Roberts A."/>
            <person name="Saif S."/>
            <person name="Shea T."/>
            <person name="Sisk P."/>
            <person name="Stolte C."/>
            <person name="Sykes S."/>
            <person name="Wortman J."/>
            <person name="Nusbaum C."/>
            <person name="Birren B."/>
        </authorList>
    </citation>
    <scope>NUCLEOTIDE SEQUENCE [LARGE SCALE GENOMIC DNA]</scope>
    <source>
        <strain evidence="2 3">ATCC 38327</strain>
    </source>
</reference>
<dbReference type="EMBL" id="GG745360">
    <property type="protein sequence ID" value="KNE69362.1"/>
    <property type="molecule type" value="Genomic_DNA"/>
</dbReference>
<accession>A0A0L0T3P5</accession>
<reference evidence="3" key="2">
    <citation type="submission" date="2009-11" db="EMBL/GenBank/DDBJ databases">
        <title>The Genome Sequence of Allomyces macrogynus strain ATCC 38327.</title>
        <authorList>
            <consortium name="The Broad Institute Genome Sequencing Platform"/>
            <person name="Russ C."/>
            <person name="Cuomo C."/>
            <person name="Shea T."/>
            <person name="Young S.K."/>
            <person name="Zeng Q."/>
            <person name="Koehrsen M."/>
            <person name="Haas B."/>
            <person name="Borodovsky M."/>
            <person name="Guigo R."/>
            <person name="Alvarado L."/>
            <person name="Berlin A."/>
            <person name="Borenstein D."/>
            <person name="Chen Z."/>
            <person name="Engels R."/>
            <person name="Freedman E."/>
            <person name="Gellesch M."/>
            <person name="Goldberg J."/>
            <person name="Griggs A."/>
            <person name="Gujja S."/>
            <person name="Heiman D."/>
            <person name="Hepburn T."/>
            <person name="Howarth C."/>
            <person name="Jen D."/>
            <person name="Larson L."/>
            <person name="Lewis B."/>
            <person name="Mehta T."/>
            <person name="Park D."/>
            <person name="Pearson M."/>
            <person name="Roberts A."/>
            <person name="Saif S."/>
            <person name="Shenoy N."/>
            <person name="Sisk P."/>
            <person name="Stolte C."/>
            <person name="Sykes S."/>
            <person name="Walk T."/>
            <person name="White J."/>
            <person name="Yandava C."/>
            <person name="Burger G."/>
            <person name="Gray M.W."/>
            <person name="Holland P.W.H."/>
            <person name="King N."/>
            <person name="Lang F.B.F."/>
            <person name="Roger A.J."/>
            <person name="Ruiz-Trillo I."/>
            <person name="Lander E."/>
            <person name="Nusbaum C."/>
        </authorList>
    </citation>
    <scope>NUCLEOTIDE SEQUENCE [LARGE SCALE GENOMIC DNA]</scope>
    <source>
        <strain evidence="3">ATCC 38327</strain>
    </source>
</reference>
<evidence type="ECO:0000313" key="3">
    <source>
        <dbReference type="Proteomes" id="UP000054350"/>
    </source>
</evidence>
<gene>
    <name evidence="2" type="ORF">AMAG_13729</name>
</gene>
<protein>
    <submittedName>
        <fullName evidence="2">Uncharacterized protein</fullName>
    </submittedName>
</protein>
<proteinExistence type="predicted"/>
<keyword evidence="3" id="KW-1185">Reference proteome</keyword>
<dbReference type="Proteomes" id="UP000054350">
    <property type="component" value="Unassembled WGS sequence"/>
</dbReference>
<name>A0A0L0T3P5_ALLM3</name>
<dbReference type="AlphaFoldDB" id="A0A0L0T3P5"/>